<reference evidence="9" key="1">
    <citation type="journal article" date="2019" name="Int. J. Syst. Evol. Microbiol.">
        <title>The Global Catalogue of Microorganisms (GCM) 10K type strain sequencing project: providing services to taxonomists for standard genome sequencing and annotation.</title>
        <authorList>
            <consortium name="The Broad Institute Genomics Platform"/>
            <consortium name="The Broad Institute Genome Sequencing Center for Infectious Disease"/>
            <person name="Wu L."/>
            <person name="Ma J."/>
        </authorList>
    </citation>
    <scope>NUCLEOTIDE SEQUENCE [LARGE SCALE GENOMIC DNA]</scope>
    <source>
        <strain evidence="9">KCTC 52141</strain>
    </source>
</reference>
<organism evidence="8 9">
    <name type="scientific">Gilvimarinus japonicus</name>
    <dbReference type="NCBI Taxonomy" id="1796469"/>
    <lineage>
        <taxon>Bacteria</taxon>
        <taxon>Pseudomonadati</taxon>
        <taxon>Pseudomonadota</taxon>
        <taxon>Gammaproteobacteria</taxon>
        <taxon>Cellvibrionales</taxon>
        <taxon>Cellvibrionaceae</taxon>
        <taxon>Gilvimarinus</taxon>
    </lineage>
</organism>
<dbReference type="InterPro" id="IPR004477">
    <property type="entry name" value="ComEC_N"/>
</dbReference>
<evidence type="ECO:0000256" key="2">
    <source>
        <dbReference type="ARBA" id="ARBA00022475"/>
    </source>
</evidence>
<dbReference type="PANTHER" id="PTHR30619">
    <property type="entry name" value="DNA INTERNALIZATION/COMPETENCE PROTEIN COMEC/REC2"/>
    <property type="match status" value="1"/>
</dbReference>
<proteinExistence type="predicted"/>
<protein>
    <submittedName>
        <fullName evidence="8">DNA internalization-related competence protein ComEC/Rec2</fullName>
    </submittedName>
</protein>
<feature type="transmembrane region" description="Helical" evidence="6">
    <location>
        <begin position="278"/>
        <end position="296"/>
    </location>
</feature>
<dbReference type="SUPFAM" id="SSF56281">
    <property type="entry name" value="Metallo-hydrolase/oxidoreductase"/>
    <property type="match status" value="1"/>
</dbReference>
<feature type="transmembrane region" description="Helical" evidence="6">
    <location>
        <begin position="473"/>
        <end position="491"/>
    </location>
</feature>
<dbReference type="InterPro" id="IPR035681">
    <property type="entry name" value="ComA-like_MBL"/>
</dbReference>
<dbReference type="InterPro" id="IPR036866">
    <property type="entry name" value="RibonucZ/Hydroxyglut_hydro"/>
</dbReference>
<dbReference type="Proteomes" id="UP001595548">
    <property type="component" value="Unassembled WGS sequence"/>
</dbReference>
<dbReference type="InterPro" id="IPR001279">
    <property type="entry name" value="Metallo-B-lactamas"/>
</dbReference>
<feature type="transmembrane region" description="Helical" evidence="6">
    <location>
        <begin position="376"/>
        <end position="395"/>
    </location>
</feature>
<keyword evidence="4 6" id="KW-1133">Transmembrane helix</keyword>
<evidence type="ECO:0000256" key="5">
    <source>
        <dbReference type="ARBA" id="ARBA00023136"/>
    </source>
</evidence>
<dbReference type="Pfam" id="PF00753">
    <property type="entry name" value="Lactamase_B"/>
    <property type="match status" value="1"/>
</dbReference>
<dbReference type="EMBL" id="JBHRTL010000006">
    <property type="protein sequence ID" value="MFC3155303.1"/>
    <property type="molecule type" value="Genomic_DNA"/>
</dbReference>
<name>A0ABV7HRB3_9GAMM</name>
<gene>
    <name evidence="8" type="ORF">ACFOEB_08835</name>
</gene>
<evidence type="ECO:0000313" key="8">
    <source>
        <dbReference type="EMBL" id="MFC3155303.1"/>
    </source>
</evidence>
<feature type="transmembrane region" description="Helical" evidence="6">
    <location>
        <begin position="407"/>
        <end position="427"/>
    </location>
</feature>
<evidence type="ECO:0000259" key="7">
    <source>
        <dbReference type="SMART" id="SM00849"/>
    </source>
</evidence>
<evidence type="ECO:0000256" key="4">
    <source>
        <dbReference type="ARBA" id="ARBA00022989"/>
    </source>
</evidence>
<dbReference type="InterPro" id="IPR004797">
    <property type="entry name" value="Competence_ComEC/Rec2"/>
</dbReference>
<dbReference type="NCBIfam" id="TIGR00361">
    <property type="entry name" value="ComEC_Rec2"/>
    <property type="match status" value="1"/>
</dbReference>
<keyword evidence="3 6" id="KW-0812">Transmembrane</keyword>
<keyword evidence="9" id="KW-1185">Reference proteome</keyword>
<dbReference type="Gene3D" id="3.60.15.10">
    <property type="entry name" value="Ribonuclease Z/Hydroxyacylglutathione hydrolase-like"/>
    <property type="match status" value="1"/>
</dbReference>
<evidence type="ECO:0000256" key="1">
    <source>
        <dbReference type="ARBA" id="ARBA00004651"/>
    </source>
</evidence>
<comment type="subcellular location">
    <subcellularLocation>
        <location evidence="1">Cell membrane</location>
        <topology evidence="1">Multi-pass membrane protein</topology>
    </subcellularLocation>
</comment>
<dbReference type="PANTHER" id="PTHR30619:SF1">
    <property type="entry name" value="RECOMBINATION PROTEIN 2"/>
    <property type="match status" value="1"/>
</dbReference>
<feature type="transmembrane region" description="Helical" evidence="6">
    <location>
        <begin position="498"/>
        <end position="515"/>
    </location>
</feature>
<accession>A0ABV7HRB3</accession>
<feature type="transmembrane region" description="Helical" evidence="6">
    <location>
        <begin position="244"/>
        <end position="266"/>
    </location>
</feature>
<dbReference type="Pfam" id="PF03772">
    <property type="entry name" value="Competence"/>
    <property type="match status" value="1"/>
</dbReference>
<dbReference type="NCBIfam" id="TIGR00360">
    <property type="entry name" value="ComEC_N-term"/>
    <property type="match status" value="1"/>
</dbReference>
<feature type="transmembrane region" description="Helical" evidence="6">
    <location>
        <begin position="25"/>
        <end position="41"/>
    </location>
</feature>
<comment type="caution">
    <text evidence="8">The sequence shown here is derived from an EMBL/GenBank/DDBJ whole genome shotgun (WGS) entry which is preliminary data.</text>
</comment>
<dbReference type="SMART" id="SM00849">
    <property type="entry name" value="Lactamase_B"/>
    <property type="match status" value="1"/>
</dbReference>
<evidence type="ECO:0000313" key="9">
    <source>
        <dbReference type="Proteomes" id="UP001595548"/>
    </source>
</evidence>
<dbReference type="Pfam" id="PF13567">
    <property type="entry name" value="DUF4131"/>
    <property type="match status" value="1"/>
</dbReference>
<evidence type="ECO:0000256" key="3">
    <source>
        <dbReference type="ARBA" id="ARBA00022692"/>
    </source>
</evidence>
<feature type="transmembrane region" description="Helical" evidence="6">
    <location>
        <begin position="327"/>
        <end position="343"/>
    </location>
</feature>
<dbReference type="InterPro" id="IPR025405">
    <property type="entry name" value="DUF4131"/>
</dbReference>
<keyword evidence="2" id="KW-1003">Cell membrane</keyword>
<dbReference type="RefSeq" id="WP_382415949.1">
    <property type="nucleotide sequence ID" value="NZ_AP031500.1"/>
</dbReference>
<feature type="transmembrane region" description="Helical" evidence="6">
    <location>
        <begin position="48"/>
        <end position="68"/>
    </location>
</feature>
<feature type="transmembrane region" description="Helical" evidence="6">
    <location>
        <begin position="349"/>
        <end position="367"/>
    </location>
</feature>
<sequence length="794" mass="85898">MYRTLLALLAGVTLPSFLPQLLPLPAVVASVAMFLSAWLLVKRRSYKRVSYALSIVLLFLVGFGWGSWSLHSLVANQLNATLEGEDILVTGVVDAPVQHSERRVRMLLAPHTGSLKGQLVSLPRRLQVSWYRAPGWVQTLAAGDRVALTVRLKRPRSFVNPAGFDYKLWQLRRGVGAVGYVRTDAGNRRLTQGVPAGVRATLSAWLARQEPVNHGLLGALLLGERGELSDTQSQLLQATGTSHLIAISGLHIGLAATLGYLLALAAGKLLAPFIPWRAQLVGFAGAAFTAWGYSALAGFSLPTQRALAMLLLLYVSRVLARHSGGGLILTAAALLVCTLDPLSVRDAGFWLSFVAVASLVLVYDGLLSPARRWQSLWLPQLVVFLALLVPLGAFFGQVSLVSPVANLLAIPLVSLLVVPLLFAAALGSWLNDTVAGGLLWLADRVLDVFWWWLQLLARLEGDYGWPISVDWQPRLIALLLIALGALLLLLPKAFRLRATGVLLVLLALWVPRPAAPRLAMTVMDVGQGLAVVIQTHEHSLLYDAGPRYSDSFDAGADIIAPFLRRQGIDGRGANRLDALVVSHAHADHAGGAAGLLSVLPSDNIYLGEPLPALALEDAPRARSCHPRRASDVSVGSELDALHWRWRQVTFRFLTLPGQRNSHGNSASCVLLLEYQDQRWLLTGDIERPLEADVVAALAAYGVSQIDVLLAPHHGSKTSSSAAFVTALAPDNVVFSAGFNNRHGHPHPQVVKRYQKVGSRIFNTAVDGAVGFYIDADGALRSHTQRQLAPRPWRD</sequence>
<dbReference type="CDD" id="cd07731">
    <property type="entry name" value="ComA-like_MBL-fold"/>
    <property type="match status" value="1"/>
</dbReference>
<keyword evidence="5 6" id="KW-0472">Membrane</keyword>
<evidence type="ECO:0000256" key="6">
    <source>
        <dbReference type="SAM" id="Phobius"/>
    </source>
</evidence>
<dbReference type="InterPro" id="IPR052159">
    <property type="entry name" value="Competence_DNA_uptake"/>
</dbReference>
<feature type="domain" description="Metallo-beta-lactamase" evidence="7">
    <location>
        <begin position="527"/>
        <end position="738"/>
    </location>
</feature>